<gene>
    <name evidence="2" type="ORF">ATC03_00215</name>
</gene>
<keyword evidence="1" id="KW-0472">Membrane</keyword>
<organism evidence="2 3">
    <name type="scientific">Agromyces aureus</name>
    <dbReference type="NCBI Taxonomy" id="453304"/>
    <lineage>
        <taxon>Bacteria</taxon>
        <taxon>Bacillati</taxon>
        <taxon>Actinomycetota</taxon>
        <taxon>Actinomycetes</taxon>
        <taxon>Micrococcales</taxon>
        <taxon>Microbacteriaceae</taxon>
        <taxon>Agromyces</taxon>
    </lineage>
</organism>
<keyword evidence="1" id="KW-1133">Transmembrane helix</keyword>
<dbReference type="Proteomes" id="UP000078437">
    <property type="component" value="Chromosome"/>
</dbReference>
<dbReference type="AlphaFoldDB" id="A0A191WB51"/>
<dbReference type="InterPro" id="IPR018681">
    <property type="entry name" value="DUF2165_transmembrane"/>
</dbReference>
<evidence type="ECO:0000256" key="1">
    <source>
        <dbReference type="SAM" id="Phobius"/>
    </source>
</evidence>
<dbReference type="KEGG" id="agy:ATC03_00215"/>
<evidence type="ECO:0008006" key="4">
    <source>
        <dbReference type="Google" id="ProtNLM"/>
    </source>
</evidence>
<feature type="transmembrane region" description="Helical" evidence="1">
    <location>
        <begin position="99"/>
        <end position="119"/>
    </location>
</feature>
<dbReference type="Pfam" id="PF09933">
    <property type="entry name" value="DUF2165"/>
    <property type="match status" value="1"/>
</dbReference>
<dbReference type="OrthoDB" id="7618855at2"/>
<evidence type="ECO:0000313" key="2">
    <source>
        <dbReference type="EMBL" id="ANJ25428.1"/>
    </source>
</evidence>
<keyword evidence="3" id="KW-1185">Reference proteome</keyword>
<accession>A0A191WB51</accession>
<feature type="transmembrane region" description="Helical" evidence="1">
    <location>
        <begin position="63"/>
        <end position="87"/>
    </location>
</feature>
<protein>
    <recommendedName>
        <fullName evidence="4">DUF2165 domain-containing protein</fullName>
    </recommendedName>
</protein>
<dbReference type="EMBL" id="CP013979">
    <property type="protein sequence ID" value="ANJ25428.1"/>
    <property type="molecule type" value="Genomic_DNA"/>
</dbReference>
<keyword evidence="1" id="KW-0812">Transmembrane</keyword>
<evidence type="ECO:0000313" key="3">
    <source>
        <dbReference type="Proteomes" id="UP000078437"/>
    </source>
</evidence>
<sequence>MVGLNGLYLLIVAFGNITDFGTNQAFVQHVLSMDTTNFGKPEGTDLDPNVMWRAITSPVIQNIAYVVLIAWEVAAAAVLLVAVVFWIRERGRGYRVARRLSSIGLVMLLLLFFGGFVVIGGEWFQMWTSTAWNGEDPAFRNSTLALLTLIVIHLPSKSWADD</sequence>
<reference evidence="2 3" key="1">
    <citation type="journal article" date="2016" name="Int. J. Syst. Evol. Microbiol.">
        <title>Agromyces aureus sp. nov., isolated from the rhizosphere of Salix caprea L. grown in a heavy-metal-contaminated soil.</title>
        <authorList>
            <person name="Corretto E."/>
            <person name="Antonielli L."/>
            <person name="Sessitsch A."/>
            <person name="Compant S."/>
            <person name="Gorfer M."/>
            <person name="Kuffner M."/>
            <person name="Brader G."/>
        </authorList>
    </citation>
    <scope>NUCLEOTIDE SEQUENCE [LARGE SCALE GENOMIC DNA]</scope>
    <source>
        <strain evidence="2 3">AR33</strain>
    </source>
</reference>
<reference evidence="3" key="2">
    <citation type="submission" date="2016-01" db="EMBL/GenBank/DDBJ databases">
        <title>Complete genome sequence of Agromyces aureus AR33T and comparison with related organisms.</title>
        <authorList>
            <person name="Corretto E."/>
            <person name="Antonielli L."/>
            <person name="Sessitsch A."/>
            <person name="Brader G."/>
        </authorList>
    </citation>
    <scope>NUCLEOTIDE SEQUENCE [LARGE SCALE GENOMIC DNA]</scope>
    <source>
        <strain evidence="3">AR33</strain>
    </source>
</reference>
<proteinExistence type="predicted"/>
<name>A0A191WB51_9MICO</name>
<dbReference type="STRING" id="453304.ATC03_00215"/>